<dbReference type="AlphaFoldDB" id="A0A2J8KR31"/>
<evidence type="ECO:0000313" key="4">
    <source>
        <dbReference type="Proteomes" id="UP000236370"/>
    </source>
</evidence>
<dbReference type="EMBL" id="NBAG03000347">
    <property type="protein sequence ID" value="PNI37481.1"/>
    <property type="molecule type" value="Genomic_DNA"/>
</dbReference>
<comment type="caution">
    <text evidence="2">The sequence shown here is derived from an EMBL/GenBank/DDBJ whole genome shotgun (WGS) entry which is preliminary data.</text>
</comment>
<accession>A0A2J8KR31</accession>
<protein>
    <submittedName>
        <fullName evidence="2">TRPV3 isoform 5</fullName>
    </submittedName>
    <submittedName>
        <fullName evidence="3">TRPV3 isoform 6</fullName>
    </submittedName>
</protein>
<dbReference type="EMBL" id="NBAG03000347">
    <property type="protein sequence ID" value="PNI37480.1"/>
    <property type="molecule type" value="Genomic_DNA"/>
</dbReference>
<feature type="region of interest" description="Disordered" evidence="1">
    <location>
        <begin position="1"/>
        <end position="58"/>
    </location>
</feature>
<reference evidence="2 4" key="1">
    <citation type="submission" date="2017-12" db="EMBL/GenBank/DDBJ databases">
        <title>High-resolution comparative analysis of great ape genomes.</title>
        <authorList>
            <person name="Pollen A."/>
            <person name="Hastie A."/>
            <person name="Hormozdiari F."/>
            <person name="Dougherty M."/>
            <person name="Liu R."/>
            <person name="Chaisson M."/>
            <person name="Hoppe E."/>
            <person name="Hill C."/>
            <person name="Pang A."/>
            <person name="Hillier L."/>
            <person name="Baker C."/>
            <person name="Armstrong J."/>
            <person name="Shendure J."/>
            <person name="Paten B."/>
            <person name="Wilson R."/>
            <person name="Chao H."/>
            <person name="Schneider V."/>
            <person name="Ventura M."/>
            <person name="Kronenberg Z."/>
            <person name="Murali S."/>
            <person name="Gordon D."/>
            <person name="Cantsilieris S."/>
            <person name="Munson K."/>
            <person name="Nelson B."/>
            <person name="Raja A."/>
            <person name="Underwood J."/>
            <person name="Diekhans M."/>
            <person name="Fiddes I."/>
            <person name="Haussler D."/>
            <person name="Eichler E."/>
        </authorList>
    </citation>
    <scope>NUCLEOTIDE SEQUENCE [LARGE SCALE GENOMIC DNA]</scope>
    <source>
        <strain evidence="2">Yerkes chimp pedigree #C0471</strain>
        <tissue evidence="2">Blood</tissue>
    </source>
</reference>
<name>A0A2J8KR31_PANTR</name>
<proteinExistence type="predicted"/>
<gene>
    <name evidence="2" type="ORF">CK820_G0036995</name>
</gene>
<sequence>MKAHPKEMVPLMGKRVAAPSGNPAVLPEKRPAEITPTKKSRHRVSPHWPGWSQTPELN</sequence>
<dbReference type="Proteomes" id="UP000236370">
    <property type="component" value="Unassembled WGS sequence"/>
</dbReference>
<evidence type="ECO:0000256" key="1">
    <source>
        <dbReference type="SAM" id="MobiDB-lite"/>
    </source>
</evidence>
<evidence type="ECO:0000313" key="3">
    <source>
        <dbReference type="EMBL" id="PNI37481.1"/>
    </source>
</evidence>
<organism evidence="2 4">
    <name type="scientific">Pan troglodytes</name>
    <name type="common">Chimpanzee</name>
    <dbReference type="NCBI Taxonomy" id="9598"/>
    <lineage>
        <taxon>Eukaryota</taxon>
        <taxon>Metazoa</taxon>
        <taxon>Chordata</taxon>
        <taxon>Craniata</taxon>
        <taxon>Vertebrata</taxon>
        <taxon>Euteleostomi</taxon>
        <taxon>Mammalia</taxon>
        <taxon>Eutheria</taxon>
        <taxon>Euarchontoglires</taxon>
        <taxon>Primates</taxon>
        <taxon>Haplorrhini</taxon>
        <taxon>Catarrhini</taxon>
        <taxon>Hominidae</taxon>
        <taxon>Pan</taxon>
    </lineage>
</organism>
<evidence type="ECO:0000313" key="2">
    <source>
        <dbReference type="EMBL" id="PNI37480.1"/>
    </source>
</evidence>